<dbReference type="InterPro" id="IPR046348">
    <property type="entry name" value="SIS_dom_sf"/>
</dbReference>
<evidence type="ECO:0000313" key="2">
    <source>
        <dbReference type="EMBL" id="CAL0329834.1"/>
    </source>
</evidence>
<reference evidence="2 3" key="1">
    <citation type="submission" date="2024-03" db="EMBL/GenBank/DDBJ databases">
        <authorList>
            <person name="Martinez-Hernandez J."/>
        </authorList>
    </citation>
    <scope>NUCLEOTIDE SEQUENCE [LARGE SCALE GENOMIC DNA]</scope>
</reference>
<proteinExistence type="predicted"/>
<keyword evidence="1" id="KW-0812">Transmembrane</keyword>
<keyword evidence="1" id="KW-0472">Membrane</keyword>
<accession>A0AAV1Y9Q5</accession>
<evidence type="ECO:0000256" key="1">
    <source>
        <dbReference type="SAM" id="Phobius"/>
    </source>
</evidence>
<feature type="transmembrane region" description="Helical" evidence="1">
    <location>
        <begin position="82"/>
        <end position="102"/>
    </location>
</feature>
<sequence length="104" mass="12128">MEWFVPKPGTWAFIDVTRVGFSDEFMEQIEKRFVQWRSLRKPPSSPEGWFTQILSVGIGGWALRPQFVAEALAPDNPSLKVLFWWNLLYPFLLLVPFINATLQE</sequence>
<dbReference type="AlphaFoldDB" id="A0AAV1Y9Q5"/>
<protein>
    <submittedName>
        <fullName evidence="2">Uncharacterized protein</fullName>
    </submittedName>
</protein>
<dbReference type="Proteomes" id="UP001497480">
    <property type="component" value="Unassembled WGS sequence"/>
</dbReference>
<organism evidence="2 3">
    <name type="scientific">Lupinus luteus</name>
    <name type="common">European yellow lupine</name>
    <dbReference type="NCBI Taxonomy" id="3873"/>
    <lineage>
        <taxon>Eukaryota</taxon>
        <taxon>Viridiplantae</taxon>
        <taxon>Streptophyta</taxon>
        <taxon>Embryophyta</taxon>
        <taxon>Tracheophyta</taxon>
        <taxon>Spermatophyta</taxon>
        <taxon>Magnoliopsida</taxon>
        <taxon>eudicotyledons</taxon>
        <taxon>Gunneridae</taxon>
        <taxon>Pentapetalae</taxon>
        <taxon>rosids</taxon>
        <taxon>fabids</taxon>
        <taxon>Fabales</taxon>
        <taxon>Fabaceae</taxon>
        <taxon>Papilionoideae</taxon>
        <taxon>50 kb inversion clade</taxon>
        <taxon>genistoids sensu lato</taxon>
        <taxon>core genistoids</taxon>
        <taxon>Genisteae</taxon>
        <taxon>Lupinus</taxon>
    </lineage>
</organism>
<name>A0AAV1Y9Q5_LUPLU</name>
<dbReference type="GO" id="GO:1901135">
    <property type="term" value="P:carbohydrate derivative metabolic process"/>
    <property type="evidence" value="ECO:0007669"/>
    <property type="project" value="InterPro"/>
</dbReference>
<dbReference type="Gene3D" id="3.40.50.10490">
    <property type="entry name" value="Glucose-6-phosphate isomerase like protein, domain 1"/>
    <property type="match status" value="1"/>
</dbReference>
<gene>
    <name evidence="2" type="ORF">LLUT_LOCUS30894</name>
</gene>
<keyword evidence="1" id="KW-1133">Transmembrane helix</keyword>
<dbReference type="GO" id="GO:0097367">
    <property type="term" value="F:carbohydrate derivative binding"/>
    <property type="evidence" value="ECO:0007669"/>
    <property type="project" value="InterPro"/>
</dbReference>
<dbReference type="EMBL" id="CAXHTB010000022">
    <property type="protein sequence ID" value="CAL0329834.1"/>
    <property type="molecule type" value="Genomic_DNA"/>
</dbReference>
<keyword evidence="3" id="KW-1185">Reference proteome</keyword>
<dbReference type="SUPFAM" id="SSF53697">
    <property type="entry name" value="SIS domain"/>
    <property type="match status" value="1"/>
</dbReference>
<comment type="caution">
    <text evidence="2">The sequence shown here is derived from an EMBL/GenBank/DDBJ whole genome shotgun (WGS) entry which is preliminary data.</text>
</comment>
<evidence type="ECO:0000313" key="3">
    <source>
        <dbReference type="Proteomes" id="UP001497480"/>
    </source>
</evidence>